<dbReference type="HOGENOM" id="CLU_006344_4_2_1"/>
<dbReference type="KEGG" id="gtr:GLOTRDRAFT_129596"/>
<dbReference type="STRING" id="670483.S7RQX1"/>
<feature type="region of interest" description="Disordered" evidence="1">
    <location>
        <begin position="42"/>
        <end position="110"/>
    </location>
</feature>
<feature type="region of interest" description="Disordered" evidence="1">
    <location>
        <begin position="792"/>
        <end position="811"/>
    </location>
</feature>
<dbReference type="eggNOG" id="ENOG502SHSB">
    <property type="taxonomic scope" value="Eukaryota"/>
</dbReference>
<dbReference type="Proteomes" id="UP000030669">
    <property type="component" value="Unassembled WGS sequence"/>
</dbReference>
<sequence>MPACTFCGKHVPTTSGLKRHIQRTKDCHQQWLAKLKTFTIADYGNNGDSDNESVYEDDLPDEQASSSHSTTGLDQLGSPLLPVPPNSTIASSADGLHPPEPEAEDSEPVTGRERFVEGFPGIAGQGLRREETRFDKLRRTQEERRQAVWDPFVDEEEWELARWLAKNVGQNQIDEFLKLSITRNRTKPSYKNKQSLNDKIDALPATGAPWVQEIITIAGDQFGEDGRLMEEEVELWYQDPVECIHELMGNPAFSGKQAYAPERVYADAAGRNRMYDEMWTGDWWWDVQSKLPPGATVAPVILASDKTQLSRHRGDKEAWPVYLTIGNIEKATRRLPSSHAMILIGYLPVAELACISEKARSAVGYKLYHFCMRRILESLVKAGSEGVEMVCADRWVRLVFPILAAYVADHPERCLIACCKQNRCPQCLVDATELGELLDGLRYRDAQRTKKILEHKATGRRVRAYLEEGLRPVDKPCWTDLPHTDIHRCFMPDLLHQVHKGIIKDHLVQWCIRIAGKEEVDARFSRMTDHPDIRHFTHGISGISQWTGTESRELKKVLIGVVNGAVQPAVAKAAQALLDFSYYAQFHTHTDETLDLLQAALREFHEYKDIFLQSGTRDDFNFPKMHAILHYIDSIRSRGSADGYSTELPERLHINFAKAAYRATNKRENSAFTTYLDWRRAEAASEQVVPADNADSNSDDEDDTQPASGQQPSGRLILPRKPTFPQMKSSEIIEDLKATQFLPALTEYLQKTGPSNHPILAPTVADRFDVYKQVKIRRPDLLVLEPNQASDRIRASPASKGRPGRSGTPSRADTALVLANEASNVSDLTALRVAQVRVIFALPSHLRVCPR</sequence>
<evidence type="ECO:0008006" key="4">
    <source>
        <dbReference type="Google" id="ProtNLM"/>
    </source>
</evidence>
<accession>S7RQX1</accession>
<evidence type="ECO:0000256" key="1">
    <source>
        <dbReference type="SAM" id="MobiDB-lite"/>
    </source>
</evidence>
<dbReference type="GeneID" id="19301969"/>
<feature type="compositionally biased region" description="Acidic residues" evidence="1">
    <location>
        <begin position="49"/>
        <end position="61"/>
    </location>
</feature>
<dbReference type="InterPro" id="IPR041078">
    <property type="entry name" value="Plavaka"/>
</dbReference>
<dbReference type="Pfam" id="PF18759">
    <property type="entry name" value="Plavaka"/>
    <property type="match status" value="1"/>
</dbReference>
<dbReference type="OrthoDB" id="2418900at2759"/>
<dbReference type="RefSeq" id="XP_007866458.1">
    <property type="nucleotide sequence ID" value="XM_007868267.1"/>
</dbReference>
<evidence type="ECO:0000313" key="3">
    <source>
        <dbReference type="Proteomes" id="UP000030669"/>
    </source>
</evidence>
<proteinExistence type="predicted"/>
<feature type="region of interest" description="Disordered" evidence="1">
    <location>
        <begin position="686"/>
        <end position="721"/>
    </location>
</feature>
<dbReference type="EMBL" id="KB469302">
    <property type="protein sequence ID" value="EPQ55314.1"/>
    <property type="molecule type" value="Genomic_DNA"/>
</dbReference>
<dbReference type="OMA" id="KDHTVAW"/>
<reference evidence="2 3" key="1">
    <citation type="journal article" date="2012" name="Science">
        <title>The Paleozoic origin of enzymatic lignin decomposition reconstructed from 31 fungal genomes.</title>
        <authorList>
            <person name="Floudas D."/>
            <person name="Binder M."/>
            <person name="Riley R."/>
            <person name="Barry K."/>
            <person name="Blanchette R.A."/>
            <person name="Henrissat B."/>
            <person name="Martinez A.T."/>
            <person name="Otillar R."/>
            <person name="Spatafora J.W."/>
            <person name="Yadav J.S."/>
            <person name="Aerts A."/>
            <person name="Benoit I."/>
            <person name="Boyd A."/>
            <person name="Carlson A."/>
            <person name="Copeland A."/>
            <person name="Coutinho P.M."/>
            <person name="de Vries R.P."/>
            <person name="Ferreira P."/>
            <person name="Findley K."/>
            <person name="Foster B."/>
            <person name="Gaskell J."/>
            <person name="Glotzer D."/>
            <person name="Gorecki P."/>
            <person name="Heitman J."/>
            <person name="Hesse C."/>
            <person name="Hori C."/>
            <person name="Igarashi K."/>
            <person name="Jurgens J.A."/>
            <person name="Kallen N."/>
            <person name="Kersten P."/>
            <person name="Kohler A."/>
            <person name="Kuees U."/>
            <person name="Kumar T.K.A."/>
            <person name="Kuo A."/>
            <person name="LaButti K."/>
            <person name="Larrondo L.F."/>
            <person name="Lindquist E."/>
            <person name="Ling A."/>
            <person name="Lombard V."/>
            <person name="Lucas S."/>
            <person name="Lundell T."/>
            <person name="Martin R."/>
            <person name="McLaughlin D.J."/>
            <person name="Morgenstern I."/>
            <person name="Morin E."/>
            <person name="Murat C."/>
            <person name="Nagy L.G."/>
            <person name="Nolan M."/>
            <person name="Ohm R.A."/>
            <person name="Patyshakuliyeva A."/>
            <person name="Rokas A."/>
            <person name="Ruiz-Duenas F.J."/>
            <person name="Sabat G."/>
            <person name="Salamov A."/>
            <person name="Samejima M."/>
            <person name="Schmutz J."/>
            <person name="Slot J.C."/>
            <person name="St John F."/>
            <person name="Stenlid J."/>
            <person name="Sun H."/>
            <person name="Sun S."/>
            <person name="Syed K."/>
            <person name="Tsang A."/>
            <person name="Wiebenga A."/>
            <person name="Young D."/>
            <person name="Pisabarro A."/>
            <person name="Eastwood D.C."/>
            <person name="Martin F."/>
            <person name="Cullen D."/>
            <person name="Grigoriev I.V."/>
            <person name="Hibbett D.S."/>
        </authorList>
    </citation>
    <scope>NUCLEOTIDE SEQUENCE [LARGE SCALE GENOMIC DNA]</scope>
    <source>
        <strain evidence="2 3">ATCC 11539</strain>
    </source>
</reference>
<name>S7RQX1_GLOTA</name>
<organism evidence="2 3">
    <name type="scientific">Gloeophyllum trabeum (strain ATCC 11539 / FP-39264 / Madison 617)</name>
    <name type="common">Brown rot fungus</name>
    <dbReference type="NCBI Taxonomy" id="670483"/>
    <lineage>
        <taxon>Eukaryota</taxon>
        <taxon>Fungi</taxon>
        <taxon>Dikarya</taxon>
        <taxon>Basidiomycota</taxon>
        <taxon>Agaricomycotina</taxon>
        <taxon>Agaricomycetes</taxon>
        <taxon>Gloeophyllales</taxon>
        <taxon>Gloeophyllaceae</taxon>
        <taxon>Gloeophyllum</taxon>
    </lineage>
</organism>
<feature type="compositionally biased region" description="Polar residues" evidence="1">
    <location>
        <begin position="63"/>
        <end position="73"/>
    </location>
</feature>
<dbReference type="AlphaFoldDB" id="S7RQX1"/>
<keyword evidence="3" id="KW-1185">Reference proteome</keyword>
<protein>
    <recommendedName>
        <fullName evidence="4">C2H2-type domain-containing protein</fullName>
    </recommendedName>
</protein>
<evidence type="ECO:0000313" key="2">
    <source>
        <dbReference type="EMBL" id="EPQ55314.1"/>
    </source>
</evidence>
<gene>
    <name evidence="2" type="ORF">GLOTRDRAFT_129596</name>
</gene>